<feature type="compositionally biased region" description="Basic and acidic residues" evidence="4">
    <location>
        <begin position="153"/>
        <end position="162"/>
    </location>
</feature>
<dbReference type="AlphaFoldDB" id="A0A401SVP3"/>
<dbReference type="InterPro" id="IPR050989">
    <property type="entry name" value="Rap1_Ran_GAP"/>
</dbReference>
<dbReference type="FunFam" id="3.40.50.11210:FF:000002">
    <property type="entry name" value="Signal-induced proliferation-associated 1-like protein 1"/>
    <property type="match status" value="1"/>
</dbReference>
<feature type="region of interest" description="Disordered" evidence="4">
    <location>
        <begin position="190"/>
        <end position="241"/>
    </location>
</feature>
<dbReference type="Pfam" id="PF02145">
    <property type="entry name" value="Rap_GAP"/>
    <property type="match status" value="1"/>
</dbReference>
<keyword evidence="1" id="KW-0343">GTPase activation</keyword>
<evidence type="ECO:0000256" key="2">
    <source>
        <dbReference type="ARBA" id="ARBA00022553"/>
    </source>
</evidence>
<dbReference type="GO" id="GO:0005096">
    <property type="term" value="F:GTPase activator activity"/>
    <property type="evidence" value="ECO:0007669"/>
    <property type="project" value="UniProtKB-KW"/>
</dbReference>
<dbReference type="SUPFAM" id="SSF111347">
    <property type="entry name" value="Rap/Ran-GAP"/>
    <property type="match status" value="1"/>
</dbReference>
<dbReference type="InterPro" id="IPR036034">
    <property type="entry name" value="PDZ_sf"/>
</dbReference>
<dbReference type="OMA" id="FRTTEQM"/>
<feature type="region of interest" description="Disordered" evidence="4">
    <location>
        <begin position="25"/>
        <end position="174"/>
    </location>
</feature>
<keyword evidence="3" id="KW-0175">Coiled coil</keyword>
<protein>
    <recommendedName>
        <fullName evidence="5">Rap-GAP domain-containing protein</fullName>
    </recommendedName>
</protein>
<evidence type="ECO:0000259" key="5">
    <source>
        <dbReference type="PROSITE" id="PS50085"/>
    </source>
</evidence>
<dbReference type="PANTHER" id="PTHR15711">
    <property type="entry name" value="RAP GTPASE-ACTIVATING PROTEIN"/>
    <property type="match status" value="1"/>
</dbReference>
<comment type="caution">
    <text evidence="6">The sequence shown here is derived from an EMBL/GenBank/DDBJ whole genome shotgun (WGS) entry which is preliminary data.</text>
</comment>
<dbReference type="Proteomes" id="UP000287033">
    <property type="component" value="Unassembled WGS sequence"/>
</dbReference>
<feature type="compositionally biased region" description="Basic and acidic residues" evidence="4">
    <location>
        <begin position="49"/>
        <end position="75"/>
    </location>
</feature>
<feature type="region of interest" description="Disordered" evidence="4">
    <location>
        <begin position="281"/>
        <end position="305"/>
    </location>
</feature>
<feature type="region of interest" description="Disordered" evidence="4">
    <location>
        <begin position="1065"/>
        <end position="1114"/>
    </location>
</feature>
<feature type="compositionally biased region" description="Polar residues" evidence="4">
    <location>
        <begin position="1065"/>
        <end position="1099"/>
    </location>
</feature>
<evidence type="ECO:0000256" key="1">
    <source>
        <dbReference type="ARBA" id="ARBA00022468"/>
    </source>
</evidence>
<dbReference type="InterPro" id="IPR000331">
    <property type="entry name" value="Rap/Ran_GAP_dom"/>
</dbReference>
<dbReference type="EMBL" id="BEZZ01000599">
    <property type="protein sequence ID" value="GCC34453.1"/>
    <property type="molecule type" value="Genomic_DNA"/>
</dbReference>
<dbReference type="Pfam" id="PF21022">
    <property type="entry name" value="Rap-GAP_dimer"/>
    <property type="match status" value="1"/>
</dbReference>
<gene>
    <name evidence="6" type="ORF">chiPu_0012927</name>
</gene>
<evidence type="ECO:0000256" key="3">
    <source>
        <dbReference type="ARBA" id="ARBA00023054"/>
    </source>
</evidence>
<evidence type="ECO:0000256" key="4">
    <source>
        <dbReference type="SAM" id="MobiDB-lite"/>
    </source>
</evidence>
<evidence type="ECO:0000313" key="7">
    <source>
        <dbReference type="Proteomes" id="UP000287033"/>
    </source>
</evidence>
<dbReference type="GO" id="GO:0005737">
    <property type="term" value="C:cytoplasm"/>
    <property type="evidence" value="ECO:0007669"/>
    <property type="project" value="TreeGrafter"/>
</dbReference>
<evidence type="ECO:0000313" key="6">
    <source>
        <dbReference type="EMBL" id="GCC34453.1"/>
    </source>
</evidence>
<dbReference type="GO" id="GO:0051056">
    <property type="term" value="P:regulation of small GTPase mediated signal transduction"/>
    <property type="evidence" value="ECO:0007669"/>
    <property type="project" value="InterPro"/>
</dbReference>
<keyword evidence="2" id="KW-0597">Phosphoprotein</keyword>
<reference evidence="6 7" key="1">
    <citation type="journal article" date="2018" name="Nat. Ecol. Evol.">
        <title>Shark genomes provide insights into elasmobranch evolution and the origin of vertebrates.</title>
        <authorList>
            <person name="Hara Y"/>
            <person name="Yamaguchi K"/>
            <person name="Onimaru K"/>
            <person name="Kadota M"/>
            <person name="Koyanagi M"/>
            <person name="Keeley SD"/>
            <person name="Tatsumi K"/>
            <person name="Tanaka K"/>
            <person name="Motone F"/>
            <person name="Kageyama Y"/>
            <person name="Nozu R"/>
            <person name="Adachi N"/>
            <person name="Nishimura O"/>
            <person name="Nakagawa R"/>
            <person name="Tanegashima C"/>
            <person name="Kiyatake I"/>
            <person name="Matsumoto R"/>
            <person name="Murakumo K"/>
            <person name="Nishida K"/>
            <person name="Terakita A"/>
            <person name="Kuratani S"/>
            <person name="Sato K"/>
            <person name="Hyodo S Kuraku.S."/>
        </authorList>
    </citation>
    <scope>NUCLEOTIDE SEQUENCE [LARGE SCALE GENOMIC DNA]</scope>
</reference>
<feature type="domain" description="Rap-GAP" evidence="5">
    <location>
        <begin position="500"/>
        <end position="717"/>
    </location>
</feature>
<name>A0A401SVP3_CHIPU</name>
<feature type="compositionally biased region" description="Polar residues" evidence="4">
    <location>
        <begin position="109"/>
        <end position="126"/>
    </location>
</feature>
<dbReference type="Gene3D" id="2.30.42.10">
    <property type="match status" value="1"/>
</dbReference>
<dbReference type="OrthoDB" id="2499658at2759"/>
<organism evidence="6 7">
    <name type="scientific">Chiloscyllium punctatum</name>
    <name type="common">Brownbanded bambooshark</name>
    <name type="synonym">Hemiscyllium punctatum</name>
    <dbReference type="NCBI Taxonomy" id="137246"/>
    <lineage>
        <taxon>Eukaryota</taxon>
        <taxon>Metazoa</taxon>
        <taxon>Chordata</taxon>
        <taxon>Craniata</taxon>
        <taxon>Vertebrata</taxon>
        <taxon>Chondrichthyes</taxon>
        <taxon>Elasmobranchii</taxon>
        <taxon>Galeomorphii</taxon>
        <taxon>Galeoidea</taxon>
        <taxon>Orectolobiformes</taxon>
        <taxon>Hemiscylliidae</taxon>
        <taxon>Chiloscyllium</taxon>
    </lineage>
</organism>
<keyword evidence="7" id="KW-1185">Reference proteome</keyword>
<dbReference type="SUPFAM" id="SSF50156">
    <property type="entry name" value="PDZ domain-like"/>
    <property type="match status" value="1"/>
</dbReference>
<proteinExistence type="predicted"/>
<dbReference type="PROSITE" id="PS50085">
    <property type="entry name" value="RAPGAP"/>
    <property type="match status" value="1"/>
</dbReference>
<feature type="region of interest" description="Disordered" evidence="4">
    <location>
        <begin position="1205"/>
        <end position="1226"/>
    </location>
</feature>
<feature type="region of interest" description="Disordered" evidence="4">
    <location>
        <begin position="999"/>
        <end position="1021"/>
    </location>
</feature>
<dbReference type="Gene3D" id="3.40.50.11210">
    <property type="entry name" value="Rap/Ran-GAP"/>
    <property type="match status" value="1"/>
</dbReference>
<dbReference type="Gene3D" id="6.10.140.210">
    <property type="match status" value="1"/>
</dbReference>
<sequence>MQSDDFFYRKFKRNNHRPLLSAVNFEPKATRSTPEPVGTTVRARISEWPPRRESLEDGAARNHGSEDKGPCRPLDEATGTKGNVKEETQECETVQLVAKMTAQGRNPVIQRSNSEVTITDSSCSQDSDQRAAHPSPGAALHRDYGSASSIERQQSRDGEGEANRPGSEVTSAARFQDPYLLLGLTESPGAEEKAAKGRPKLAVEPPAEASVFRKLKTQKSDPESPRSPPPASALVPSQNDTCQPWASARNVVHYDVQSILFDLHRAVSNRDSTGRRKNIITGASAASQLPAQPTSPSNSGSTEELHQLLAKGVVPTAASGSTGGDQGDGKDTQLVLSCPHFRNEVGGEVEPQNASQCPNAAVSVLEEPRESSLARQGTAAYFIEHADLGANYYRKYFSGKEHQNFFGTDETLGPVAVSLRREDKDKDAGSSSQYYYRIIVRTTELRTLRASILEESFPSSVRHGTQRGISPKKLLEYVVPGLNVQCLRLASSSPKVPEMLLKLDEQGLSFQRKVGIMYCKAGQSTEEEMYNNETAGPAFDEFLDLLGQRVKLKGFEKYRAQLDNKTDSTGTHSLYTTYQEYEIMFHVSTMLPYTANNSQQLLRKRHIGNDIVTIVFQEPRAGPFTPKTIRSHFQHVFLVVQVHNPCTEEVSYSVAVTRSKDIPEFGPFFQKGVTFPKSANFRDFLLAKVVNAENAAEKSEKFHAMATRTRQEYLKDLADNYVTTATLDSSSSKLAAIISLPTKKKEKLKLNRAPEMHSAGALVWSVTARLAHAPEEAECILGISNEFVVLLDQKLRMVVWNCSCRDVIGWTLSTGTIIIYYERGEFAVVKTLESQPDDITEIVQRLEVVTTGCETEELVLLRNSVHHLGFQTNGEGIVTQVEKKGYADLKGLKLHSRLVRICEIPVVSLSFKERAECLRKANSVRITVIPPDNKGKPRMSFSELYRKSIEETERKGDRVTDSGLGSPCLRFLRTSSLQETRNISSEGDQCLTMRSCSLEKTSVQSPRNKEDTDYSSLKTSPPDLILAANSQHLLPSGNLQPDPGDTQAAILQHTLSGTNSAGIFSNCSSGSDPDLQDPQQALRTESMLSDSPAGSNQNLPPGLKLDDTVTSDNSNTEWQSLADIASYCDSLVQSLSLEDESTVEPSRADDKVDLMEAGRPSQSPAGLNEKVVHLEAIVKQLREKLIKEQEDKALLETEVEQLRQNNQRLHLESQTTMTSQEGDSPS</sequence>
<accession>A0A401SVP3</accession>
<dbReference type="PANTHER" id="PTHR15711:SF14">
    <property type="entry name" value="SIGNAL-INDUCED PROLIFERATION-ASSOCIATED PROTEIN 1"/>
    <property type="match status" value="1"/>
</dbReference>
<dbReference type="STRING" id="137246.A0A401SVP3"/>
<dbReference type="InterPro" id="IPR035974">
    <property type="entry name" value="Rap/Ran-GAP_sf"/>
</dbReference>
<feature type="compositionally biased region" description="Polar residues" evidence="4">
    <location>
        <begin position="284"/>
        <end position="302"/>
    </location>
</feature>